<dbReference type="AlphaFoldDB" id="A0AAN7LBK4"/>
<accession>A0AAN7LBK4</accession>
<proteinExistence type="predicted"/>
<gene>
    <name evidence="2" type="ORF">SAY86_007821</name>
</gene>
<evidence type="ECO:0000313" key="3">
    <source>
        <dbReference type="Proteomes" id="UP001346149"/>
    </source>
</evidence>
<organism evidence="2 3">
    <name type="scientific">Trapa natans</name>
    <name type="common">Water chestnut</name>
    <dbReference type="NCBI Taxonomy" id="22666"/>
    <lineage>
        <taxon>Eukaryota</taxon>
        <taxon>Viridiplantae</taxon>
        <taxon>Streptophyta</taxon>
        <taxon>Embryophyta</taxon>
        <taxon>Tracheophyta</taxon>
        <taxon>Spermatophyta</taxon>
        <taxon>Magnoliopsida</taxon>
        <taxon>eudicotyledons</taxon>
        <taxon>Gunneridae</taxon>
        <taxon>Pentapetalae</taxon>
        <taxon>rosids</taxon>
        <taxon>malvids</taxon>
        <taxon>Myrtales</taxon>
        <taxon>Lythraceae</taxon>
        <taxon>Trapa</taxon>
    </lineage>
</organism>
<protein>
    <submittedName>
        <fullName evidence="2">Uncharacterized protein</fullName>
    </submittedName>
</protein>
<keyword evidence="3" id="KW-1185">Reference proteome</keyword>
<evidence type="ECO:0000313" key="2">
    <source>
        <dbReference type="EMBL" id="KAK4783447.1"/>
    </source>
</evidence>
<feature type="compositionally biased region" description="Basic residues" evidence="1">
    <location>
        <begin position="27"/>
        <end position="39"/>
    </location>
</feature>
<reference evidence="2 3" key="1">
    <citation type="journal article" date="2023" name="Hortic Res">
        <title>Pangenome of water caltrop reveals structural variations and asymmetric subgenome divergence after allopolyploidization.</title>
        <authorList>
            <person name="Zhang X."/>
            <person name="Chen Y."/>
            <person name="Wang L."/>
            <person name="Yuan Y."/>
            <person name="Fang M."/>
            <person name="Shi L."/>
            <person name="Lu R."/>
            <person name="Comes H.P."/>
            <person name="Ma Y."/>
            <person name="Chen Y."/>
            <person name="Huang G."/>
            <person name="Zhou Y."/>
            <person name="Zheng Z."/>
            <person name="Qiu Y."/>
        </authorList>
    </citation>
    <scope>NUCLEOTIDE SEQUENCE [LARGE SCALE GENOMIC DNA]</scope>
    <source>
        <strain evidence="2">F231</strain>
    </source>
</reference>
<dbReference type="EMBL" id="JAXQNO010000015">
    <property type="protein sequence ID" value="KAK4783447.1"/>
    <property type="molecule type" value="Genomic_DNA"/>
</dbReference>
<feature type="region of interest" description="Disordered" evidence="1">
    <location>
        <begin position="1"/>
        <end position="71"/>
    </location>
</feature>
<comment type="caution">
    <text evidence="2">The sequence shown here is derived from an EMBL/GenBank/DDBJ whole genome shotgun (WGS) entry which is preliminary data.</text>
</comment>
<sequence>MHASHGSMPVLPPIGSQPLLPNGRSGGLRRARVAPRNRPRGPWGWLEVPGVSGRPGKVTGGRSHNPFHQGEDKDFDLRIHQDWINKKWVIALEKTLDYLGTSNMHCDDNASSIVHFYKRMMVEIRSDEIPRFYVPRYWTQLYMTNTWWSIRP</sequence>
<dbReference type="Proteomes" id="UP001346149">
    <property type="component" value="Unassembled WGS sequence"/>
</dbReference>
<evidence type="ECO:0000256" key="1">
    <source>
        <dbReference type="SAM" id="MobiDB-lite"/>
    </source>
</evidence>
<name>A0AAN7LBK4_TRANT</name>